<proteinExistence type="predicted"/>
<evidence type="ECO:0000313" key="1">
    <source>
        <dbReference type="EMBL" id="RNA17881.1"/>
    </source>
</evidence>
<organism evidence="1 2">
    <name type="scientific">Brachionus plicatilis</name>
    <name type="common">Marine rotifer</name>
    <name type="synonym">Brachionus muelleri</name>
    <dbReference type="NCBI Taxonomy" id="10195"/>
    <lineage>
        <taxon>Eukaryota</taxon>
        <taxon>Metazoa</taxon>
        <taxon>Spiralia</taxon>
        <taxon>Gnathifera</taxon>
        <taxon>Rotifera</taxon>
        <taxon>Eurotatoria</taxon>
        <taxon>Monogononta</taxon>
        <taxon>Pseudotrocha</taxon>
        <taxon>Ploima</taxon>
        <taxon>Brachionidae</taxon>
        <taxon>Brachionus</taxon>
    </lineage>
</organism>
<reference evidence="1 2" key="1">
    <citation type="journal article" date="2018" name="Sci. Rep.">
        <title>Genomic signatures of local adaptation to the degree of environmental predictability in rotifers.</title>
        <authorList>
            <person name="Franch-Gras L."/>
            <person name="Hahn C."/>
            <person name="Garcia-Roger E.M."/>
            <person name="Carmona M.J."/>
            <person name="Serra M."/>
            <person name="Gomez A."/>
        </authorList>
    </citation>
    <scope>NUCLEOTIDE SEQUENCE [LARGE SCALE GENOMIC DNA]</scope>
    <source>
        <strain evidence="1">HYR1</strain>
    </source>
</reference>
<dbReference type="AlphaFoldDB" id="A0A3M7R3E1"/>
<gene>
    <name evidence="1" type="ORF">BpHYR1_011923</name>
</gene>
<protein>
    <submittedName>
        <fullName evidence="1">Uncharacterized protein</fullName>
    </submittedName>
</protein>
<comment type="caution">
    <text evidence="1">The sequence shown here is derived from an EMBL/GenBank/DDBJ whole genome shotgun (WGS) entry which is preliminary data.</text>
</comment>
<accession>A0A3M7R3E1</accession>
<name>A0A3M7R3E1_BRAPC</name>
<keyword evidence="2" id="KW-1185">Reference proteome</keyword>
<dbReference type="Proteomes" id="UP000276133">
    <property type="component" value="Unassembled WGS sequence"/>
</dbReference>
<sequence length="80" mass="9121">MPMILLVASKFLAIKVEKEKDTKYLKSSIESEIPSLNCIKRLRSLPKERAEQILFIEMLLHKVLSVLLSSVNRGSMAHLI</sequence>
<evidence type="ECO:0000313" key="2">
    <source>
        <dbReference type="Proteomes" id="UP000276133"/>
    </source>
</evidence>
<dbReference type="EMBL" id="REGN01004352">
    <property type="protein sequence ID" value="RNA17881.1"/>
    <property type="molecule type" value="Genomic_DNA"/>
</dbReference>